<name>A0A5N5QH73_9AGAM</name>
<dbReference type="PANTHER" id="PTHR31962">
    <property type="entry name" value="SPHINGOLIPID LONG CHAIN BASE-RESPONSIVE PROTEIN PIL1"/>
    <property type="match status" value="1"/>
</dbReference>
<evidence type="ECO:0000313" key="4">
    <source>
        <dbReference type="Proteomes" id="UP000383932"/>
    </source>
</evidence>
<feature type="region of interest" description="Disordered" evidence="2">
    <location>
        <begin position="311"/>
        <end position="332"/>
    </location>
</feature>
<dbReference type="GO" id="GO:0070941">
    <property type="term" value="P:eisosome assembly"/>
    <property type="evidence" value="ECO:0007669"/>
    <property type="project" value="TreeGrafter"/>
</dbReference>
<feature type="compositionally biased region" description="Polar residues" evidence="2">
    <location>
        <begin position="277"/>
        <end position="288"/>
    </location>
</feature>
<dbReference type="EMBL" id="SSOP01000143">
    <property type="protein sequence ID" value="KAB5590811.1"/>
    <property type="molecule type" value="Genomic_DNA"/>
</dbReference>
<keyword evidence="1" id="KW-0175">Coiled coil</keyword>
<feature type="compositionally biased region" description="Basic residues" evidence="2">
    <location>
        <begin position="364"/>
        <end position="374"/>
    </location>
</feature>
<dbReference type="AlphaFoldDB" id="A0A5N5QH73"/>
<dbReference type="Pfam" id="PF13805">
    <property type="entry name" value="Pil1"/>
    <property type="match status" value="1"/>
</dbReference>
<feature type="region of interest" description="Disordered" evidence="2">
    <location>
        <begin position="257"/>
        <end position="299"/>
    </location>
</feature>
<feature type="coiled-coil region" evidence="1">
    <location>
        <begin position="146"/>
        <end position="173"/>
    </location>
</feature>
<dbReference type="GO" id="GO:0006897">
    <property type="term" value="P:endocytosis"/>
    <property type="evidence" value="ECO:0007669"/>
    <property type="project" value="TreeGrafter"/>
</dbReference>
<reference evidence="3 4" key="1">
    <citation type="journal article" date="2019" name="Fungal Biol. Biotechnol.">
        <title>Draft genome sequence of fastidious pathogen Ceratobasidium theobromae, which causes vascular-streak dieback in Theobroma cacao.</title>
        <authorList>
            <person name="Ali S.S."/>
            <person name="Asman A."/>
            <person name="Shao J."/>
            <person name="Firmansyah A.P."/>
            <person name="Susilo A.W."/>
            <person name="Rosmana A."/>
            <person name="McMahon P."/>
            <person name="Junaid M."/>
            <person name="Guest D."/>
            <person name="Kheng T.Y."/>
            <person name="Meinhardt L.W."/>
            <person name="Bailey B.A."/>
        </authorList>
    </citation>
    <scope>NUCLEOTIDE SEQUENCE [LARGE SCALE GENOMIC DNA]</scope>
    <source>
        <strain evidence="3 4">CT2</strain>
    </source>
</reference>
<dbReference type="OrthoDB" id="5599269at2759"/>
<accession>A0A5N5QH73</accession>
<keyword evidence="4" id="KW-1185">Reference proteome</keyword>
<evidence type="ECO:0000256" key="1">
    <source>
        <dbReference type="SAM" id="Coils"/>
    </source>
</evidence>
<dbReference type="GO" id="GO:0008289">
    <property type="term" value="F:lipid binding"/>
    <property type="evidence" value="ECO:0007669"/>
    <property type="project" value="TreeGrafter"/>
</dbReference>
<evidence type="ECO:0000313" key="3">
    <source>
        <dbReference type="EMBL" id="KAB5590811.1"/>
    </source>
</evidence>
<protein>
    <submittedName>
        <fullName evidence="3">Eisosome component PIL1</fullName>
    </submittedName>
</protein>
<dbReference type="Gene3D" id="1.20.1270.60">
    <property type="entry name" value="Arfaptin homology (AH) domain/BAR domain"/>
    <property type="match status" value="1"/>
</dbReference>
<dbReference type="InterPro" id="IPR027267">
    <property type="entry name" value="AH/BAR_dom_sf"/>
</dbReference>
<dbReference type="InterPro" id="IPR028245">
    <property type="entry name" value="PIL1/LSP1"/>
</dbReference>
<comment type="caution">
    <text evidence="3">The sequence shown here is derived from an EMBL/GenBank/DDBJ whole genome shotgun (WGS) entry which is preliminary data.</text>
</comment>
<organism evidence="3 4">
    <name type="scientific">Ceratobasidium theobromae</name>
    <dbReference type="NCBI Taxonomy" id="1582974"/>
    <lineage>
        <taxon>Eukaryota</taxon>
        <taxon>Fungi</taxon>
        <taxon>Dikarya</taxon>
        <taxon>Basidiomycota</taxon>
        <taxon>Agaricomycotina</taxon>
        <taxon>Agaricomycetes</taxon>
        <taxon>Cantharellales</taxon>
        <taxon>Ceratobasidiaceae</taxon>
        <taxon>Ceratobasidium</taxon>
    </lineage>
</organism>
<gene>
    <name evidence="3" type="ORF">CTheo_5743</name>
</gene>
<proteinExistence type="predicted"/>
<dbReference type="GO" id="GO:0005886">
    <property type="term" value="C:plasma membrane"/>
    <property type="evidence" value="ECO:0007669"/>
    <property type="project" value="TreeGrafter"/>
</dbReference>
<feature type="region of interest" description="Disordered" evidence="2">
    <location>
        <begin position="352"/>
        <end position="380"/>
    </location>
</feature>
<dbReference type="GO" id="GO:0036286">
    <property type="term" value="C:eisosome filament"/>
    <property type="evidence" value="ECO:0007669"/>
    <property type="project" value="TreeGrafter"/>
</dbReference>
<sequence length="423" mass="46778">MAGPSSRNRASILSRALALSAPPDAHVRALQELDRVEKQTSATAQKLAHELNGFDIALKNWAKLQNEDLEDVSSHSANLFAQLSSALVCFASYGEQLSQRFEPVRERGQRLSALRMGRAYVGGKLDAAQKRVDKLKSNLKPKHHVYTACNDRLENLKKQAEQIDADIPVEEAAHEDCKRQAAREWLGRKFAEVVELSNKMRVIGEAGRRIVQEIPLGGSPLSDPRVSYTGRERTVALYSQAIIDIHRIQIPNVAHSNPYQSQLDDQPDDDSRSYSDESTPPVQMFTRSSRPESLLPAGRQMGDIYPSVISRSTHAPDTASTSELSPQFPSTDQITLNTSSSAVTIVSIASPSSIRSTTNGNVPSRRKILRHRRPRAESRVDASIQPLDLSRHSKPSSHVLYPLPEELTIWPVGSAMATTSTRE</sequence>
<dbReference type="Proteomes" id="UP000383932">
    <property type="component" value="Unassembled WGS sequence"/>
</dbReference>
<dbReference type="PANTHER" id="PTHR31962:SF6">
    <property type="entry name" value="EISOSOME COMPONENT PIL1-DOMAIN-CONTAINING PROTEIN"/>
    <property type="match status" value="1"/>
</dbReference>
<evidence type="ECO:0000256" key="2">
    <source>
        <dbReference type="SAM" id="MobiDB-lite"/>
    </source>
</evidence>